<comment type="caution">
    <text evidence="1">The sequence shown here is derived from an EMBL/GenBank/DDBJ whole genome shotgun (WGS) entry which is preliminary data.</text>
</comment>
<proteinExistence type="predicted"/>
<dbReference type="EMBL" id="LXQA011022517">
    <property type="protein sequence ID" value="MCI81585.1"/>
    <property type="molecule type" value="Genomic_DNA"/>
</dbReference>
<evidence type="ECO:0000313" key="1">
    <source>
        <dbReference type="EMBL" id="MCI81585.1"/>
    </source>
</evidence>
<reference evidence="1 2" key="1">
    <citation type="journal article" date="2018" name="Front. Plant Sci.">
        <title>Red Clover (Trifolium pratense) and Zigzag Clover (T. medium) - A Picture of Genomic Similarities and Differences.</title>
        <authorList>
            <person name="Dluhosova J."/>
            <person name="Istvanek J."/>
            <person name="Nedelnik J."/>
            <person name="Repkova J."/>
        </authorList>
    </citation>
    <scope>NUCLEOTIDE SEQUENCE [LARGE SCALE GENOMIC DNA]</scope>
    <source>
        <strain evidence="2">cv. 10/8</strain>
        <tissue evidence="1">Leaf</tissue>
    </source>
</reference>
<evidence type="ECO:0008006" key="3">
    <source>
        <dbReference type="Google" id="ProtNLM"/>
    </source>
</evidence>
<protein>
    <recommendedName>
        <fullName evidence="3">RNA-directed DNA polymerase (Reverse transcriptase)</fullName>
    </recommendedName>
</protein>
<accession>A0A392V3R6</accession>
<keyword evidence="2" id="KW-1185">Reference proteome</keyword>
<dbReference type="Proteomes" id="UP000265520">
    <property type="component" value="Unassembled WGS sequence"/>
</dbReference>
<organism evidence="1 2">
    <name type="scientific">Trifolium medium</name>
    <dbReference type="NCBI Taxonomy" id="97028"/>
    <lineage>
        <taxon>Eukaryota</taxon>
        <taxon>Viridiplantae</taxon>
        <taxon>Streptophyta</taxon>
        <taxon>Embryophyta</taxon>
        <taxon>Tracheophyta</taxon>
        <taxon>Spermatophyta</taxon>
        <taxon>Magnoliopsida</taxon>
        <taxon>eudicotyledons</taxon>
        <taxon>Gunneridae</taxon>
        <taxon>Pentapetalae</taxon>
        <taxon>rosids</taxon>
        <taxon>fabids</taxon>
        <taxon>Fabales</taxon>
        <taxon>Fabaceae</taxon>
        <taxon>Papilionoideae</taxon>
        <taxon>50 kb inversion clade</taxon>
        <taxon>NPAAA clade</taxon>
        <taxon>Hologalegina</taxon>
        <taxon>IRL clade</taxon>
        <taxon>Trifolieae</taxon>
        <taxon>Trifolium</taxon>
    </lineage>
</organism>
<sequence>MSKRGFGGGAWCVLDDFNAVLHYEERRGLHQFVSPSVDIVEFRDFVRGMGLLDIPLLGRKFTWFHPNG</sequence>
<name>A0A392V3R6_9FABA</name>
<feature type="non-terminal residue" evidence="1">
    <location>
        <position position="68"/>
    </location>
</feature>
<evidence type="ECO:0000313" key="2">
    <source>
        <dbReference type="Proteomes" id="UP000265520"/>
    </source>
</evidence>
<dbReference type="AlphaFoldDB" id="A0A392V3R6"/>